<dbReference type="Gene3D" id="3.40.50.300">
    <property type="entry name" value="P-loop containing nucleotide triphosphate hydrolases"/>
    <property type="match status" value="1"/>
</dbReference>
<dbReference type="PANTHER" id="PTHR35894:SF1">
    <property type="entry name" value="PHOSPHORIBULOKINASE _ URIDINE KINASE FAMILY"/>
    <property type="match status" value="1"/>
</dbReference>
<proteinExistence type="predicted"/>
<dbReference type="RefSeq" id="WP_052445839.1">
    <property type="nucleotide sequence ID" value="NZ_FNGU01000004.1"/>
</dbReference>
<evidence type="ECO:0000256" key="1">
    <source>
        <dbReference type="SAM" id="Phobius"/>
    </source>
</evidence>
<feature type="domain" description="AAA+ ATPase" evidence="2">
    <location>
        <begin position="42"/>
        <end position="184"/>
    </location>
</feature>
<evidence type="ECO:0000313" key="4">
    <source>
        <dbReference type="Proteomes" id="UP000182146"/>
    </source>
</evidence>
<dbReference type="SMART" id="SM00382">
    <property type="entry name" value="AAA"/>
    <property type="match status" value="1"/>
</dbReference>
<reference evidence="3 4" key="1">
    <citation type="submission" date="2016-10" db="EMBL/GenBank/DDBJ databases">
        <authorList>
            <person name="de Groot N.N."/>
        </authorList>
    </citation>
    <scope>NUCLEOTIDE SEQUENCE [LARGE SCALE GENOMIC DNA]</scope>
    <source>
        <strain evidence="3 4">DSM 17813</strain>
    </source>
</reference>
<sequence>MYLDYYGLKEKPFTITPNPKFIYLSKNHKEVFAHLLYGVQNQAGFVVVTGEVGTGKTTVLRTLFGELQEDHYCLAFIFNPCLSATDLLRNINREFGLADKEGSNSDLLSALNEFLLQQRSEGRTVVLVIDEAQNLEPAVLEQIRLLSNLETETDKLIQIVLVGQPELKDILSRSDLRQLNQRITVRYHLQPMDFTDTCDYISHRLRIAGGTQQRVFGDGALKKIFSFSKGYPRLINILCDRALLVGYAEGCREIDTRMIQTAIGELGYPQRTFQRRPMLWIGALVVAFAVGILGYYLNL</sequence>
<dbReference type="InterPro" id="IPR049945">
    <property type="entry name" value="AAA_22"/>
</dbReference>
<dbReference type="AlphaFoldDB" id="A0A1G9R091"/>
<gene>
    <name evidence="3" type="ORF">SAMN05660860_01950</name>
</gene>
<dbReference type="SUPFAM" id="SSF52540">
    <property type="entry name" value="P-loop containing nucleoside triphosphate hydrolases"/>
    <property type="match status" value="1"/>
</dbReference>
<keyword evidence="1" id="KW-1133">Transmembrane helix</keyword>
<dbReference type="InterPro" id="IPR052026">
    <property type="entry name" value="ExeA_AAA_ATPase_DNA-bind"/>
</dbReference>
<protein>
    <submittedName>
        <fullName evidence="3">General secretion pathway protein A</fullName>
    </submittedName>
</protein>
<dbReference type="EMBL" id="FNGU01000004">
    <property type="protein sequence ID" value="SDM15875.1"/>
    <property type="molecule type" value="Genomic_DNA"/>
</dbReference>
<dbReference type="OrthoDB" id="9779230at2"/>
<organism evidence="3 4">
    <name type="scientific">Geoalkalibacter ferrihydriticus</name>
    <dbReference type="NCBI Taxonomy" id="392333"/>
    <lineage>
        <taxon>Bacteria</taxon>
        <taxon>Pseudomonadati</taxon>
        <taxon>Thermodesulfobacteriota</taxon>
        <taxon>Desulfuromonadia</taxon>
        <taxon>Desulfuromonadales</taxon>
        <taxon>Geoalkalibacteraceae</taxon>
        <taxon>Geoalkalibacter</taxon>
    </lineage>
</organism>
<feature type="transmembrane region" description="Helical" evidence="1">
    <location>
        <begin position="278"/>
        <end position="297"/>
    </location>
</feature>
<evidence type="ECO:0000259" key="2">
    <source>
        <dbReference type="SMART" id="SM00382"/>
    </source>
</evidence>
<dbReference type="InterPro" id="IPR027417">
    <property type="entry name" value="P-loop_NTPase"/>
</dbReference>
<keyword evidence="1" id="KW-0812">Transmembrane</keyword>
<dbReference type="PANTHER" id="PTHR35894">
    <property type="entry name" value="GENERAL SECRETION PATHWAY PROTEIN A-RELATED"/>
    <property type="match status" value="1"/>
</dbReference>
<accession>A0A1G9R091</accession>
<dbReference type="GO" id="GO:0016887">
    <property type="term" value="F:ATP hydrolysis activity"/>
    <property type="evidence" value="ECO:0007669"/>
    <property type="project" value="InterPro"/>
</dbReference>
<dbReference type="STRING" id="392333.SAMN05660860_01950"/>
<keyword evidence="1" id="KW-0472">Membrane</keyword>
<evidence type="ECO:0000313" key="3">
    <source>
        <dbReference type="EMBL" id="SDM15875.1"/>
    </source>
</evidence>
<dbReference type="Proteomes" id="UP000182146">
    <property type="component" value="Unassembled WGS sequence"/>
</dbReference>
<dbReference type="InterPro" id="IPR003593">
    <property type="entry name" value="AAA+_ATPase"/>
</dbReference>
<name>A0A1G9R091_9BACT</name>
<dbReference type="Pfam" id="PF13401">
    <property type="entry name" value="AAA_22"/>
    <property type="match status" value="1"/>
</dbReference>